<comment type="caution">
    <text evidence="1">The sequence shown here is derived from an EMBL/GenBank/DDBJ whole genome shotgun (WGS) entry which is preliminary data.</text>
</comment>
<evidence type="ECO:0000313" key="1">
    <source>
        <dbReference type="EMBL" id="KAH1032294.1"/>
    </source>
</evidence>
<dbReference type="AlphaFoldDB" id="A0A9D3U9G1"/>
<dbReference type="OrthoDB" id="10588337at2759"/>
<accession>A0A9D3U9G1</accession>
<gene>
    <name evidence="1" type="ORF">J1N35_044468</name>
</gene>
<sequence length="91" mass="10179">MGVGEKLALNRAIYEESKHTLVGVWAQECSERGLTLDSYQGPRIVHATKQYEKAVSKLKFLHTWIKGKHIVNEPTEKASDSILGNAEKKDA</sequence>
<name>A0A9D3U9G1_9ROSI</name>
<protein>
    <submittedName>
        <fullName evidence="1">Uncharacterized protein</fullName>
    </submittedName>
</protein>
<evidence type="ECO:0000313" key="2">
    <source>
        <dbReference type="Proteomes" id="UP000828251"/>
    </source>
</evidence>
<keyword evidence="2" id="KW-1185">Reference proteome</keyword>
<reference evidence="1 2" key="1">
    <citation type="journal article" date="2021" name="Plant Biotechnol. J.">
        <title>Multi-omics assisted identification of the key and species-specific regulatory components of drought-tolerant mechanisms in Gossypium stocksii.</title>
        <authorList>
            <person name="Yu D."/>
            <person name="Ke L."/>
            <person name="Zhang D."/>
            <person name="Wu Y."/>
            <person name="Sun Y."/>
            <person name="Mei J."/>
            <person name="Sun J."/>
            <person name="Sun Y."/>
        </authorList>
    </citation>
    <scope>NUCLEOTIDE SEQUENCE [LARGE SCALE GENOMIC DNA]</scope>
    <source>
        <strain evidence="2">cv. E1</strain>
        <tissue evidence="1">Leaf</tissue>
    </source>
</reference>
<dbReference type="Proteomes" id="UP000828251">
    <property type="component" value="Unassembled WGS sequence"/>
</dbReference>
<proteinExistence type="predicted"/>
<organism evidence="1 2">
    <name type="scientific">Gossypium stocksii</name>
    <dbReference type="NCBI Taxonomy" id="47602"/>
    <lineage>
        <taxon>Eukaryota</taxon>
        <taxon>Viridiplantae</taxon>
        <taxon>Streptophyta</taxon>
        <taxon>Embryophyta</taxon>
        <taxon>Tracheophyta</taxon>
        <taxon>Spermatophyta</taxon>
        <taxon>Magnoliopsida</taxon>
        <taxon>eudicotyledons</taxon>
        <taxon>Gunneridae</taxon>
        <taxon>Pentapetalae</taxon>
        <taxon>rosids</taxon>
        <taxon>malvids</taxon>
        <taxon>Malvales</taxon>
        <taxon>Malvaceae</taxon>
        <taxon>Malvoideae</taxon>
        <taxon>Gossypium</taxon>
    </lineage>
</organism>
<dbReference type="EMBL" id="JAIQCV010000013">
    <property type="protein sequence ID" value="KAH1032294.1"/>
    <property type="molecule type" value="Genomic_DNA"/>
</dbReference>